<reference evidence="3 4" key="1">
    <citation type="submission" date="2019-11" db="EMBL/GenBank/DDBJ databases">
        <authorList>
            <person name="Holert J."/>
        </authorList>
    </citation>
    <scope>NUCLEOTIDE SEQUENCE [LARGE SCALE GENOMIC DNA]</scope>
    <source>
        <strain evidence="3">SB11_3</strain>
    </source>
</reference>
<evidence type="ECO:0000313" key="4">
    <source>
        <dbReference type="Proteomes" id="UP000441399"/>
    </source>
</evidence>
<organism evidence="3 4">
    <name type="scientific">BD1-7 clade bacterium</name>
    <dbReference type="NCBI Taxonomy" id="2029982"/>
    <lineage>
        <taxon>Bacteria</taxon>
        <taxon>Pseudomonadati</taxon>
        <taxon>Pseudomonadota</taxon>
        <taxon>Gammaproteobacteria</taxon>
        <taxon>Cellvibrionales</taxon>
        <taxon>Spongiibacteraceae</taxon>
        <taxon>BD1-7 clade</taxon>
    </lineage>
</organism>
<dbReference type="Proteomes" id="UP000441399">
    <property type="component" value="Unassembled WGS sequence"/>
</dbReference>
<evidence type="ECO:0008006" key="5">
    <source>
        <dbReference type="Google" id="ProtNLM"/>
    </source>
</evidence>
<dbReference type="PANTHER" id="PTHR12289:SF41">
    <property type="entry name" value="FAILED AXON CONNECTIONS-RELATED"/>
    <property type="match status" value="1"/>
</dbReference>
<dbReference type="InterPro" id="IPR036249">
    <property type="entry name" value="Thioredoxin-like_sf"/>
</dbReference>
<evidence type="ECO:0000259" key="1">
    <source>
        <dbReference type="Pfam" id="PF17171"/>
    </source>
</evidence>
<dbReference type="Pfam" id="PF17172">
    <property type="entry name" value="GST_N_4"/>
    <property type="match status" value="1"/>
</dbReference>
<dbReference type="Gene3D" id="1.20.1050.10">
    <property type="match status" value="1"/>
</dbReference>
<gene>
    <name evidence="3" type="ORF">OPDIPICF_01786</name>
</gene>
<protein>
    <recommendedName>
        <fullName evidence="5">GST N-terminal domain-containing protein</fullName>
    </recommendedName>
</protein>
<dbReference type="AlphaFoldDB" id="A0A5S9QDD0"/>
<feature type="domain" description="Metaxin glutathione S-transferase" evidence="1">
    <location>
        <begin position="165"/>
        <end position="225"/>
    </location>
</feature>
<dbReference type="InterPro" id="IPR026928">
    <property type="entry name" value="FAX/IsoI-like"/>
</dbReference>
<dbReference type="EMBL" id="CACSIO010000023">
    <property type="protein sequence ID" value="CAA0115882.1"/>
    <property type="molecule type" value="Genomic_DNA"/>
</dbReference>
<dbReference type="SUPFAM" id="SSF52833">
    <property type="entry name" value="Thioredoxin-like"/>
    <property type="match status" value="1"/>
</dbReference>
<sequence>MIDLYQFPCAFQVPNLNPFCMKLEGFLRLADIPFQVIEETASNKAPGGTLPYIRDNGVVIAGANHIMSYLEKKLDFDVDGHLEPDRRALHHACNIMLDEHLYFALRYSHWIDEHNTDIMRKYAYAEIPPPIAKLQLSQTRKKVKSQLQAQGLGKHSRDELYAIACKDIDCLAQVLGDRQWFGGIYVSKLDLSAAAYLNIILVQELSSPLAERVKQHGNLETFAVRALKAIYPPQKPKRRAVF</sequence>
<dbReference type="GO" id="GO:0005737">
    <property type="term" value="C:cytoplasm"/>
    <property type="evidence" value="ECO:0007669"/>
    <property type="project" value="TreeGrafter"/>
</dbReference>
<proteinExistence type="predicted"/>
<dbReference type="SFLD" id="SFLDG01180">
    <property type="entry name" value="SUF1"/>
    <property type="match status" value="1"/>
</dbReference>
<keyword evidence="4" id="KW-1185">Reference proteome</keyword>
<evidence type="ECO:0000259" key="2">
    <source>
        <dbReference type="Pfam" id="PF17172"/>
    </source>
</evidence>
<name>A0A5S9QDD0_9GAMM</name>
<dbReference type="SFLD" id="SFLDG01200">
    <property type="entry name" value="SUF1.1"/>
    <property type="match status" value="1"/>
</dbReference>
<dbReference type="InterPro" id="IPR050931">
    <property type="entry name" value="Mito_Protein_Transport_Metaxin"/>
</dbReference>
<dbReference type="InterPro" id="IPR040079">
    <property type="entry name" value="Glutathione_S-Trfase"/>
</dbReference>
<accession>A0A5S9QDD0</accession>
<feature type="domain" description="Thioredoxin-like fold" evidence="2">
    <location>
        <begin position="18"/>
        <end position="115"/>
    </location>
</feature>
<dbReference type="InterPro" id="IPR033468">
    <property type="entry name" value="Metaxin_GST"/>
</dbReference>
<evidence type="ECO:0000313" key="3">
    <source>
        <dbReference type="EMBL" id="CAA0115882.1"/>
    </source>
</evidence>
<dbReference type="Gene3D" id="3.40.30.10">
    <property type="entry name" value="Glutaredoxin"/>
    <property type="match status" value="1"/>
</dbReference>
<dbReference type="InterPro" id="IPR012336">
    <property type="entry name" value="Thioredoxin-like_fold"/>
</dbReference>
<dbReference type="OrthoDB" id="9810080at2"/>
<dbReference type="Pfam" id="PF17171">
    <property type="entry name" value="GST_C_6"/>
    <property type="match status" value="1"/>
</dbReference>
<dbReference type="SFLD" id="SFLDS00019">
    <property type="entry name" value="Glutathione_Transferase_(cytos"/>
    <property type="match status" value="1"/>
</dbReference>
<dbReference type="PANTHER" id="PTHR12289">
    <property type="entry name" value="METAXIN RELATED"/>
    <property type="match status" value="1"/>
</dbReference>